<accession>A0A5C6UMC0</accession>
<dbReference type="AlphaFoldDB" id="A0A5C6UMC0"/>
<keyword evidence="2 6" id="KW-0489">Methyltransferase</keyword>
<evidence type="ECO:0000313" key="6">
    <source>
        <dbReference type="EMBL" id="TXC74412.1"/>
    </source>
</evidence>
<reference evidence="6 7" key="1">
    <citation type="submission" date="2019-08" db="EMBL/GenBank/DDBJ databases">
        <title>Sphingorhabdus soil sp. nov., isolated from arctic soil.</title>
        <authorList>
            <person name="Liu Y."/>
        </authorList>
    </citation>
    <scope>NUCLEOTIDE SEQUENCE [LARGE SCALE GENOMIC DNA]</scope>
    <source>
        <strain evidence="6 7">D-2Q-5-6</strain>
    </source>
</reference>
<proteinExistence type="inferred from homology"/>
<keyword evidence="4" id="KW-0949">S-adenosyl-L-methionine</keyword>
<evidence type="ECO:0000256" key="3">
    <source>
        <dbReference type="ARBA" id="ARBA00022679"/>
    </source>
</evidence>
<dbReference type="PANTHER" id="PTHR43667">
    <property type="entry name" value="CYCLOPROPANE-FATTY-ACYL-PHOSPHOLIPID SYNTHASE"/>
    <property type="match status" value="1"/>
</dbReference>
<dbReference type="InterPro" id="IPR003333">
    <property type="entry name" value="CMAS"/>
</dbReference>
<dbReference type="GO" id="GO:0008168">
    <property type="term" value="F:methyltransferase activity"/>
    <property type="evidence" value="ECO:0007669"/>
    <property type="project" value="UniProtKB-KW"/>
</dbReference>
<name>A0A5C6UMC0_9SPHN</name>
<dbReference type="SUPFAM" id="SSF53335">
    <property type="entry name" value="S-adenosyl-L-methionine-dependent methyltransferases"/>
    <property type="match status" value="1"/>
</dbReference>
<dbReference type="Proteomes" id="UP000321129">
    <property type="component" value="Unassembled WGS sequence"/>
</dbReference>
<evidence type="ECO:0000313" key="7">
    <source>
        <dbReference type="Proteomes" id="UP000321129"/>
    </source>
</evidence>
<comment type="caution">
    <text evidence="6">The sequence shown here is derived from an EMBL/GenBank/DDBJ whole genome shotgun (WGS) entry which is preliminary data.</text>
</comment>
<dbReference type="Gene3D" id="3.40.50.150">
    <property type="entry name" value="Vaccinia Virus protein VP39"/>
    <property type="match status" value="1"/>
</dbReference>
<dbReference type="GO" id="GO:0008610">
    <property type="term" value="P:lipid biosynthetic process"/>
    <property type="evidence" value="ECO:0007669"/>
    <property type="project" value="InterPro"/>
</dbReference>
<evidence type="ECO:0000256" key="1">
    <source>
        <dbReference type="ARBA" id="ARBA00010815"/>
    </source>
</evidence>
<evidence type="ECO:0000256" key="5">
    <source>
        <dbReference type="ARBA" id="ARBA00023098"/>
    </source>
</evidence>
<dbReference type="InterPro" id="IPR050723">
    <property type="entry name" value="CFA/CMAS"/>
</dbReference>
<keyword evidence="7" id="KW-1185">Reference proteome</keyword>
<dbReference type="InterPro" id="IPR029063">
    <property type="entry name" value="SAM-dependent_MTases_sf"/>
</dbReference>
<keyword evidence="3 6" id="KW-0808">Transferase</keyword>
<dbReference type="PANTHER" id="PTHR43667:SF1">
    <property type="entry name" value="CYCLOPROPANE-FATTY-ACYL-PHOSPHOLIPID SYNTHASE"/>
    <property type="match status" value="1"/>
</dbReference>
<comment type="similarity">
    <text evidence="1">Belongs to the CFA/CMAS family.</text>
</comment>
<evidence type="ECO:0000256" key="2">
    <source>
        <dbReference type="ARBA" id="ARBA00022603"/>
    </source>
</evidence>
<dbReference type="PIRSF" id="PIRSF003085">
    <property type="entry name" value="CMAS"/>
    <property type="match status" value="1"/>
</dbReference>
<dbReference type="OrthoDB" id="9782855at2"/>
<organism evidence="6 7">
    <name type="scientific">Flavisphingopyxis soli</name>
    <dbReference type="NCBI Taxonomy" id="2601267"/>
    <lineage>
        <taxon>Bacteria</taxon>
        <taxon>Pseudomonadati</taxon>
        <taxon>Pseudomonadota</taxon>
        <taxon>Alphaproteobacteria</taxon>
        <taxon>Sphingomonadales</taxon>
        <taxon>Sphingopyxidaceae</taxon>
        <taxon>Flavisphingopyxis</taxon>
    </lineage>
</organism>
<dbReference type="EMBL" id="VOPY01000001">
    <property type="protein sequence ID" value="TXC74412.1"/>
    <property type="molecule type" value="Genomic_DNA"/>
</dbReference>
<protein>
    <submittedName>
        <fullName evidence="6">Class I SAM-dependent methyltransferase</fullName>
    </submittedName>
</protein>
<dbReference type="GO" id="GO:0032259">
    <property type="term" value="P:methylation"/>
    <property type="evidence" value="ECO:0007669"/>
    <property type="project" value="UniProtKB-KW"/>
</dbReference>
<keyword evidence="5" id="KW-0443">Lipid metabolism</keyword>
<sequence>MWLLDKALSRLIKQGTLTLVTAKGERTVYGRAEPGWPDLVMRLTDDKVAGYIARHPRLGMAEAYIDGRVVVEGGDIMDFIAFVRRNNPWEQGRDLDRPSRTGRLVKRASNRLQQLNQRAASKRNVAHHYDLGNDFYRLFLDEHWQYSCAYWDDGVTDLAEAQEAKLAHIAAKLKLEPGMRVLDIGCGWGGMARYLHDKAGVEVLGVTLSEEQIAYAKARAEADGVADRVRFELRDYRDVEGSFDRIVSVGMFEHVGAPNFGEFFRTCHNLLAPDGVMLLHTIGRTGGPGATDTFTQKYIFPGGYIPALSETVAASEPARLMLSDVEILRVHYARTLRAWYANCVANKDAIVAMYDEKFYRLWTFYLSGATAAFEYGGMVNFQLQYVRDRHTLPLTRDYMAEGETSLRG</sequence>
<gene>
    <name evidence="6" type="ORF">FSZ31_02550</name>
</gene>
<evidence type="ECO:0000256" key="4">
    <source>
        <dbReference type="ARBA" id="ARBA00022691"/>
    </source>
</evidence>
<dbReference type="CDD" id="cd02440">
    <property type="entry name" value="AdoMet_MTases"/>
    <property type="match status" value="1"/>
</dbReference>
<dbReference type="RefSeq" id="WP_147122510.1">
    <property type="nucleotide sequence ID" value="NZ_VOPY01000001.1"/>
</dbReference>
<dbReference type="Pfam" id="PF02353">
    <property type="entry name" value="CMAS"/>
    <property type="match status" value="1"/>
</dbReference>